<dbReference type="EMBL" id="CACRXK020034448">
    <property type="protein sequence ID" value="CAB4044286.1"/>
    <property type="molecule type" value="Genomic_DNA"/>
</dbReference>
<evidence type="ECO:0000259" key="3">
    <source>
        <dbReference type="Pfam" id="PF13359"/>
    </source>
</evidence>
<dbReference type="OrthoDB" id="5976183at2759"/>
<dbReference type="PANTHER" id="PTHR23080:SF133">
    <property type="entry name" value="SI:CH211-262I1.5-RELATED"/>
    <property type="match status" value="1"/>
</dbReference>
<comment type="cofactor">
    <cofactor evidence="1">
        <name>a divalent metal cation</name>
        <dbReference type="ChEBI" id="CHEBI:60240"/>
    </cofactor>
</comment>
<evidence type="ECO:0000313" key="4">
    <source>
        <dbReference type="EMBL" id="CAB4044286.1"/>
    </source>
</evidence>
<evidence type="ECO:0000313" key="5">
    <source>
        <dbReference type="Proteomes" id="UP001152795"/>
    </source>
</evidence>
<sequence>MPASFKENFPQTRVVIDCTEMFIEMPSAPVTQGVTFSSYKHHNTAKGLGISPAGTLTFVSELYAGRTSDKELTNDCGILKLLEEGDQIMADKGFLIEDCLPDGVTLNISPFLKDQNQLSMH</sequence>
<proteinExistence type="predicted"/>
<accession>A0A7D9M4Y3</accession>
<dbReference type="Proteomes" id="UP001152795">
    <property type="component" value="Unassembled WGS sequence"/>
</dbReference>
<name>A0A7D9M4Y3_PARCT</name>
<organism evidence="4 5">
    <name type="scientific">Paramuricea clavata</name>
    <name type="common">Red gorgonian</name>
    <name type="synonym">Violescent sea-whip</name>
    <dbReference type="NCBI Taxonomy" id="317549"/>
    <lineage>
        <taxon>Eukaryota</taxon>
        <taxon>Metazoa</taxon>
        <taxon>Cnidaria</taxon>
        <taxon>Anthozoa</taxon>
        <taxon>Octocorallia</taxon>
        <taxon>Malacalcyonacea</taxon>
        <taxon>Plexauridae</taxon>
        <taxon>Paramuricea</taxon>
    </lineage>
</organism>
<dbReference type="Pfam" id="PF13359">
    <property type="entry name" value="DDE_Tnp_4"/>
    <property type="match status" value="1"/>
</dbReference>
<gene>
    <name evidence="4" type="ORF">PACLA_8A079989</name>
</gene>
<dbReference type="InterPro" id="IPR027806">
    <property type="entry name" value="HARBI1_dom"/>
</dbReference>
<evidence type="ECO:0000256" key="2">
    <source>
        <dbReference type="ARBA" id="ARBA00022723"/>
    </source>
</evidence>
<dbReference type="AlphaFoldDB" id="A0A7D9M4Y3"/>
<keyword evidence="2" id="KW-0479">Metal-binding</keyword>
<comment type="caution">
    <text evidence="4">The sequence shown here is derived from an EMBL/GenBank/DDBJ whole genome shotgun (WGS) entry which is preliminary data.</text>
</comment>
<protein>
    <recommendedName>
        <fullName evidence="3">DDE Tnp4 domain-containing protein</fullName>
    </recommendedName>
</protein>
<reference evidence="4" key="1">
    <citation type="submission" date="2020-04" db="EMBL/GenBank/DDBJ databases">
        <authorList>
            <person name="Alioto T."/>
            <person name="Alioto T."/>
            <person name="Gomez Garrido J."/>
        </authorList>
    </citation>
    <scope>NUCLEOTIDE SEQUENCE</scope>
    <source>
        <strain evidence="4">A484AB</strain>
    </source>
</reference>
<dbReference type="GO" id="GO:0046872">
    <property type="term" value="F:metal ion binding"/>
    <property type="evidence" value="ECO:0007669"/>
    <property type="project" value="UniProtKB-KW"/>
</dbReference>
<keyword evidence="5" id="KW-1185">Reference proteome</keyword>
<evidence type="ECO:0000256" key="1">
    <source>
        <dbReference type="ARBA" id="ARBA00001968"/>
    </source>
</evidence>
<dbReference type="PANTHER" id="PTHR23080">
    <property type="entry name" value="THAP DOMAIN PROTEIN"/>
    <property type="match status" value="1"/>
</dbReference>
<feature type="domain" description="DDE Tnp4" evidence="3">
    <location>
        <begin position="16"/>
        <end position="101"/>
    </location>
</feature>